<keyword evidence="3" id="KW-1185">Reference proteome</keyword>
<evidence type="ECO:0000313" key="3">
    <source>
        <dbReference type="Proteomes" id="UP001520140"/>
    </source>
</evidence>
<keyword evidence="1" id="KW-0472">Membrane</keyword>
<feature type="transmembrane region" description="Helical" evidence="1">
    <location>
        <begin position="58"/>
        <end position="78"/>
    </location>
</feature>
<organism evidence="2 3">
    <name type="scientific">Rhodococcoides kroppenstedtii</name>
    <dbReference type="NCBI Taxonomy" id="293050"/>
    <lineage>
        <taxon>Bacteria</taxon>
        <taxon>Bacillati</taxon>
        <taxon>Actinomycetota</taxon>
        <taxon>Actinomycetes</taxon>
        <taxon>Mycobacteriales</taxon>
        <taxon>Nocardiaceae</taxon>
        <taxon>Rhodococcoides</taxon>
    </lineage>
</organism>
<name>A0ABS7NTD5_9NOCA</name>
<evidence type="ECO:0000256" key="1">
    <source>
        <dbReference type="SAM" id="Phobius"/>
    </source>
</evidence>
<accession>A0ABS7NTD5</accession>
<feature type="transmembrane region" description="Helical" evidence="1">
    <location>
        <begin position="6"/>
        <end position="24"/>
    </location>
</feature>
<reference evidence="2 3" key="1">
    <citation type="submission" date="2020-06" db="EMBL/GenBank/DDBJ databases">
        <title>Taxonomy, biology and ecology of Rhodococcus bacteria occurring in California pistachio and other woody hosts as revealed by genome sequence analyses.</title>
        <authorList>
            <person name="Gai Y."/>
            <person name="Riely B."/>
        </authorList>
    </citation>
    <scope>NUCLEOTIDE SEQUENCE [LARGE SCALE GENOMIC DNA]</scope>
    <source>
        <strain evidence="2 3">BP-284</strain>
    </source>
</reference>
<evidence type="ECO:0000313" key="2">
    <source>
        <dbReference type="EMBL" id="MBY6321275.1"/>
    </source>
</evidence>
<feature type="transmembrane region" description="Helical" evidence="1">
    <location>
        <begin position="31"/>
        <end position="52"/>
    </location>
</feature>
<proteinExistence type="predicted"/>
<gene>
    <name evidence="2" type="ORF">HQ605_10600</name>
</gene>
<keyword evidence="1" id="KW-1133">Transmembrane helix</keyword>
<dbReference type="EMBL" id="JABUKG010000009">
    <property type="protein sequence ID" value="MBY6321275.1"/>
    <property type="molecule type" value="Genomic_DNA"/>
</dbReference>
<protein>
    <submittedName>
        <fullName evidence="2">Uncharacterized protein</fullName>
    </submittedName>
</protein>
<dbReference type="Proteomes" id="UP001520140">
    <property type="component" value="Unassembled WGS sequence"/>
</dbReference>
<sequence length="95" mass="9992">MLTPFAIAGGGLLILAVRHIAVHGRGRWATAAAWLVILGSFAVSITIAVAVIAFFATFFAAFGLVLMVLAFMIPLAYLGGSVGNGSKGTYPRRYY</sequence>
<keyword evidence="1" id="KW-0812">Transmembrane</keyword>
<comment type="caution">
    <text evidence="2">The sequence shown here is derived from an EMBL/GenBank/DDBJ whole genome shotgun (WGS) entry which is preliminary data.</text>
</comment>
<dbReference type="RefSeq" id="WP_068103817.1">
    <property type="nucleotide sequence ID" value="NZ_JABUKE010000008.1"/>
</dbReference>